<organism evidence="3 4">
    <name type="scientific">Heterodera schachtii</name>
    <name type="common">Sugarbeet cyst nematode worm</name>
    <name type="synonym">Tylenchus schachtii</name>
    <dbReference type="NCBI Taxonomy" id="97005"/>
    <lineage>
        <taxon>Eukaryota</taxon>
        <taxon>Metazoa</taxon>
        <taxon>Ecdysozoa</taxon>
        <taxon>Nematoda</taxon>
        <taxon>Chromadorea</taxon>
        <taxon>Rhabditida</taxon>
        <taxon>Tylenchina</taxon>
        <taxon>Tylenchomorpha</taxon>
        <taxon>Tylenchoidea</taxon>
        <taxon>Heteroderidae</taxon>
        <taxon>Heteroderinae</taxon>
        <taxon>Heterodera</taxon>
    </lineage>
</organism>
<dbReference type="AlphaFoldDB" id="A0ABD2IGM6"/>
<feature type="transmembrane region" description="Helical" evidence="2">
    <location>
        <begin position="60"/>
        <end position="84"/>
    </location>
</feature>
<gene>
    <name evidence="3" type="ORF">niasHS_013663</name>
</gene>
<feature type="region of interest" description="Disordered" evidence="1">
    <location>
        <begin position="146"/>
        <end position="188"/>
    </location>
</feature>
<keyword evidence="2" id="KW-1133">Transmembrane helix</keyword>
<dbReference type="EMBL" id="JBICCN010000306">
    <property type="protein sequence ID" value="KAL3079269.1"/>
    <property type="molecule type" value="Genomic_DNA"/>
</dbReference>
<comment type="caution">
    <text evidence="3">The sequence shown here is derived from an EMBL/GenBank/DDBJ whole genome shotgun (WGS) entry which is preliminary data.</text>
</comment>
<evidence type="ECO:0000313" key="3">
    <source>
        <dbReference type="EMBL" id="KAL3079269.1"/>
    </source>
</evidence>
<evidence type="ECO:0000256" key="1">
    <source>
        <dbReference type="SAM" id="MobiDB-lite"/>
    </source>
</evidence>
<protein>
    <submittedName>
        <fullName evidence="3">Uncharacterized protein</fullName>
    </submittedName>
</protein>
<proteinExistence type="predicted"/>
<feature type="compositionally biased region" description="Basic residues" evidence="1">
    <location>
        <begin position="163"/>
        <end position="174"/>
    </location>
</feature>
<keyword evidence="2" id="KW-0812">Transmembrane</keyword>
<dbReference type="Proteomes" id="UP001620645">
    <property type="component" value="Unassembled WGS sequence"/>
</dbReference>
<keyword evidence="2" id="KW-0472">Membrane</keyword>
<evidence type="ECO:0000313" key="4">
    <source>
        <dbReference type="Proteomes" id="UP001620645"/>
    </source>
</evidence>
<feature type="compositionally biased region" description="Basic and acidic residues" evidence="1">
    <location>
        <begin position="175"/>
        <end position="188"/>
    </location>
</feature>
<reference evidence="3 4" key="1">
    <citation type="submission" date="2024-10" db="EMBL/GenBank/DDBJ databases">
        <authorList>
            <person name="Kim D."/>
        </authorList>
    </citation>
    <scope>NUCLEOTIDE SEQUENCE [LARGE SCALE GENOMIC DNA]</scope>
    <source>
        <strain evidence="3">Taebaek</strain>
    </source>
</reference>
<sequence length="188" mass="21426">MIANRGLFVTIPTITVNRYAQSITNLTDFLREGKAETTCPTETTAMTSTINCLLRHQQQLTAFCCFITVLLVLVFLAQAFKMVILARRLIKNRAIQKQLDRRQKNWLNFGQKFKNYFEDLKMLRRQQAAAIRSPIVMHSAGTGLPRTQPIPTPGNLHSASPRSHLRHPIQRTRAARKDGGQLLRNTED</sequence>
<evidence type="ECO:0000256" key="2">
    <source>
        <dbReference type="SAM" id="Phobius"/>
    </source>
</evidence>
<name>A0ABD2IGM6_HETSC</name>
<keyword evidence="4" id="KW-1185">Reference proteome</keyword>
<accession>A0ABD2IGM6</accession>